<proteinExistence type="predicted"/>
<dbReference type="AlphaFoldDB" id="A0A5C5YW66"/>
<dbReference type="Proteomes" id="UP000315010">
    <property type="component" value="Unassembled WGS sequence"/>
</dbReference>
<sequence>MKAIRSRPNWPFRTGLTWAPWLFKAGTLDRLAAVSLHRLFLMPHNLRCLPFAVYCLAAGIIHAQQRSPEGVIRADAHRFLVKDFIARRETAGR</sequence>
<evidence type="ECO:0000313" key="2">
    <source>
        <dbReference type="Proteomes" id="UP000315010"/>
    </source>
</evidence>
<organism evidence="1 2">
    <name type="scientific">Novipirellula herctigrandis</name>
    <dbReference type="NCBI Taxonomy" id="2527986"/>
    <lineage>
        <taxon>Bacteria</taxon>
        <taxon>Pseudomonadati</taxon>
        <taxon>Planctomycetota</taxon>
        <taxon>Planctomycetia</taxon>
        <taxon>Pirellulales</taxon>
        <taxon>Pirellulaceae</taxon>
        <taxon>Novipirellula</taxon>
    </lineage>
</organism>
<evidence type="ECO:0000313" key="1">
    <source>
        <dbReference type="EMBL" id="TWT78777.1"/>
    </source>
</evidence>
<dbReference type="EMBL" id="SJPJ01000001">
    <property type="protein sequence ID" value="TWT78777.1"/>
    <property type="molecule type" value="Genomic_DNA"/>
</dbReference>
<name>A0A5C5YW66_9BACT</name>
<comment type="caution">
    <text evidence="1">The sequence shown here is derived from an EMBL/GenBank/DDBJ whole genome shotgun (WGS) entry which is preliminary data.</text>
</comment>
<gene>
    <name evidence="1" type="ORF">CA13_01740</name>
</gene>
<accession>A0A5C5YW66</accession>
<keyword evidence="2" id="KW-1185">Reference proteome</keyword>
<reference evidence="1 2" key="1">
    <citation type="submission" date="2019-02" db="EMBL/GenBank/DDBJ databases">
        <title>Deep-cultivation of Planctomycetes and their phenomic and genomic characterization uncovers novel biology.</title>
        <authorList>
            <person name="Wiegand S."/>
            <person name="Jogler M."/>
            <person name="Boedeker C."/>
            <person name="Pinto D."/>
            <person name="Vollmers J."/>
            <person name="Rivas-Marin E."/>
            <person name="Kohn T."/>
            <person name="Peeters S.H."/>
            <person name="Heuer A."/>
            <person name="Rast P."/>
            <person name="Oberbeckmann S."/>
            <person name="Bunk B."/>
            <person name="Jeske O."/>
            <person name="Meyerdierks A."/>
            <person name="Storesund J.E."/>
            <person name="Kallscheuer N."/>
            <person name="Luecker S."/>
            <person name="Lage O.M."/>
            <person name="Pohl T."/>
            <person name="Merkel B.J."/>
            <person name="Hornburger P."/>
            <person name="Mueller R.-W."/>
            <person name="Bruemmer F."/>
            <person name="Labrenz M."/>
            <person name="Spormann A.M."/>
            <person name="Op Den Camp H."/>
            <person name="Overmann J."/>
            <person name="Amann R."/>
            <person name="Jetten M.S.M."/>
            <person name="Mascher T."/>
            <person name="Medema M.H."/>
            <person name="Devos D.P."/>
            <person name="Kaster A.-K."/>
            <person name="Ovreas L."/>
            <person name="Rohde M."/>
            <person name="Galperin M.Y."/>
            <person name="Jogler C."/>
        </authorList>
    </citation>
    <scope>NUCLEOTIDE SEQUENCE [LARGE SCALE GENOMIC DNA]</scope>
    <source>
        <strain evidence="1 2">CA13</strain>
    </source>
</reference>
<protein>
    <submittedName>
        <fullName evidence="1">Uncharacterized protein</fullName>
    </submittedName>
</protein>